<dbReference type="SUPFAM" id="SSF102712">
    <property type="entry name" value="JAB1/MPN domain"/>
    <property type="match status" value="1"/>
</dbReference>
<evidence type="ECO:0000259" key="6">
    <source>
        <dbReference type="PROSITE" id="PS50249"/>
    </source>
</evidence>
<evidence type="ECO:0000256" key="1">
    <source>
        <dbReference type="ARBA" id="ARBA00022670"/>
    </source>
</evidence>
<dbReference type="Gene3D" id="3.40.140.10">
    <property type="entry name" value="Cytidine Deaminase, domain 2"/>
    <property type="match status" value="1"/>
</dbReference>
<keyword evidence="2" id="KW-0479">Metal-binding</keyword>
<dbReference type="AlphaFoldDB" id="A0A3B0WJK1"/>
<dbReference type="GO" id="GO:0008235">
    <property type="term" value="F:metalloexopeptidase activity"/>
    <property type="evidence" value="ECO:0007669"/>
    <property type="project" value="TreeGrafter"/>
</dbReference>
<dbReference type="InterPro" id="IPR037518">
    <property type="entry name" value="MPN"/>
</dbReference>
<dbReference type="GO" id="GO:0008270">
    <property type="term" value="F:zinc ion binding"/>
    <property type="evidence" value="ECO:0007669"/>
    <property type="project" value="TreeGrafter"/>
</dbReference>
<keyword evidence="1" id="KW-0645">Protease</keyword>
<dbReference type="InterPro" id="IPR000555">
    <property type="entry name" value="JAMM/MPN+_dom"/>
</dbReference>
<keyword evidence="4" id="KW-0862">Zinc</keyword>
<dbReference type="SMART" id="SM00232">
    <property type="entry name" value="JAB_MPN"/>
    <property type="match status" value="1"/>
</dbReference>
<evidence type="ECO:0000256" key="4">
    <source>
        <dbReference type="ARBA" id="ARBA00022833"/>
    </source>
</evidence>
<reference evidence="7" key="1">
    <citation type="submission" date="2018-06" db="EMBL/GenBank/DDBJ databases">
        <authorList>
            <person name="Zhirakovskaya E."/>
        </authorList>
    </citation>
    <scope>NUCLEOTIDE SEQUENCE</scope>
</reference>
<name>A0A3B0WJK1_9ZZZZ</name>
<organism evidence="7">
    <name type="scientific">hydrothermal vent metagenome</name>
    <dbReference type="NCBI Taxonomy" id="652676"/>
    <lineage>
        <taxon>unclassified sequences</taxon>
        <taxon>metagenomes</taxon>
        <taxon>ecological metagenomes</taxon>
    </lineage>
</organism>
<gene>
    <name evidence="7" type="ORF">MNBD_GAMMA05-2088</name>
</gene>
<sequence length="143" mass="16157">MPSPQNAPQLSLPRPLVNKILAHAQSNPDVEICGLIGNSDSQIKSYYPINNISKNPSCRFLMDAPQQITAMKKMRENEQQLFAIIHSHPTATASPSQRDIDENAYKDVFYLIISLNTKGVLEMRAYIQKKKSMQEVELVLEDN</sequence>
<dbReference type="PROSITE" id="PS50249">
    <property type="entry name" value="MPN"/>
    <property type="match status" value="1"/>
</dbReference>
<accession>A0A3B0WJK1</accession>
<dbReference type="CDD" id="cd08070">
    <property type="entry name" value="MPN_like"/>
    <property type="match status" value="1"/>
</dbReference>
<dbReference type="Pfam" id="PF14464">
    <property type="entry name" value="Prok-JAB"/>
    <property type="match status" value="1"/>
</dbReference>
<evidence type="ECO:0000256" key="3">
    <source>
        <dbReference type="ARBA" id="ARBA00022801"/>
    </source>
</evidence>
<evidence type="ECO:0000313" key="7">
    <source>
        <dbReference type="EMBL" id="VAW51492.1"/>
    </source>
</evidence>
<dbReference type="GO" id="GO:0006508">
    <property type="term" value="P:proteolysis"/>
    <property type="evidence" value="ECO:0007669"/>
    <property type="project" value="UniProtKB-KW"/>
</dbReference>
<proteinExistence type="predicted"/>
<keyword evidence="5" id="KW-0482">Metalloprotease</keyword>
<keyword evidence="3" id="KW-0378">Hydrolase</keyword>
<evidence type="ECO:0000256" key="2">
    <source>
        <dbReference type="ARBA" id="ARBA00022723"/>
    </source>
</evidence>
<dbReference type="InterPro" id="IPR028090">
    <property type="entry name" value="JAB_dom_prok"/>
</dbReference>
<feature type="domain" description="MPN" evidence="6">
    <location>
        <begin position="10"/>
        <end position="132"/>
    </location>
</feature>
<protein>
    <submittedName>
        <fullName evidence="7">Mov34/MPN/PAD-1 family protein</fullName>
    </submittedName>
</protein>
<dbReference type="EMBL" id="UOFE01000017">
    <property type="protein sequence ID" value="VAW51492.1"/>
    <property type="molecule type" value="Genomic_DNA"/>
</dbReference>
<evidence type="ECO:0000256" key="5">
    <source>
        <dbReference type="ARBA" id="ARBA00023049"/>
    </source>
</evidence>